<comment type="caution">
    <text evidence="1">The sequence shown here is derived from an EMBL/GenBank/DDBJ whole genome shotgun (WGS) entry which is preliminary data.</text>
</comment>
<accession>A0AAP0HNB6</accession>
<gene>
    <name evidence="1" type="ORF">Scep_028287</name>
</gene>
<sequence length="63" mass="7085">MLGLLCWNLTNCTPHLPFCDGRVQTQLVGARRFWTTLSDCCGQGPTSTCDFDILLTFGKWETD</sequence>
<proteinExistence type="predicted"/>
<dbReference type="AlphaFoldDB" id="A0AAP0HNB6"/>
<evidence type="ECO:0000313" key="2">
    <source>
        <dbReference type="Proteomes" id="UP001419268"/>
    </source>
</evidence>
<dbReference type="EMBL" id="JBBNAG010000012">
    <property type="protein sequence ID" value="KAK9089205.1"/>
    <property type="molecule type" value="Genomic_DNA"/>
</dbReference>
<organism evidence="1 2">
    <name type="scientific">Stephania cephalantha</name>
    <dbReference type="NCBI Taxonomy" id="152367"/>
    <lineage>
        <taxon>Eukaryota</taxon>
        <taxon>Viridiplantae</taxon>
        <taxon>Streptophyta</taxon>
        <taxon>Embryophyta</taxon>
        <taxon>Tracheophyta</taxon>
        <taxon>Spermatophyta</taxon>
        <taxon>Magnoliopsida</taxon>
        <taxon>Ranunculales</taxon>
        <taxon>Menispermaceae</taxon>
        <taxon>Menispermoideae</taxon>
        <taxon>Cissampelideae</taxon>
        <taxon>Stephania</taxon>
    </lineage>
</organism>
<reference evidence="1 2" key="1">
    <citation type="submission" date="2024-01" db="EMBL/GenBank/DDBJ databases">
        <title>Genome assemblies of Stephania.</title>
        <authorList>
            <person name="Yang L."/>
        </authorList>
    </citation>
    <scope>NUCLEOTIDE SEQUENCE [LARGE SCALE GENOMIC DNA]</scope>
    <source>
        <strain evidence="1">JXDWG</strain>
        <tissue evidence="1">Leaf</tissue>
    </source>
</reference>
<evidence type="ECO:0000313" key="1">
    <source>
        <dbReference type="EMBL" id="KAK9089205.1"/>
    </source>
</evidence>
<protein>
    <submittedName>
        <fullName evidence="1">Uncharacterized protein</fullName>
    </submittedName>
</protein>
<name>A0AAP0HNB6_9MAGN</name>
<dbReference type="Proteomes" id="UP001419268">
    <property type="component" value="Unassembled WGS sequence"/>
</dbReference>
<keyword evidence="2" id="KW-1185">Reference proteome</keyword>